<evidence type="ECO:0000313" key="2">
    <source>
        <dbReference type="EMBL" id="SKB63475.1"/>
    </source>
</evidence>
<dbReference type="AlphaFoldDB" id="A0A1T5CVF1"/>
<dbReference type="InterPro" id="IPR004843">
    <property type="entry name" value="Calcineurin-like_PHP"/>
</dbReference>
<dbReference type="GO" id="GO:0016787">
    <property type="term" value="F:hydrolase activity"/>
    <property type="evidence" value="ECO:0007669"/>
    <property type="project" value="InterPro"/>
</dbReference>
<dbReference type="Proteomes" id="UP000190044">
    <property type="component" value="Unassembled WGS sequence"/>
</dbReference>
<reference evidence="3" key="1">
    <citation type="submission" date="2017-02" db="EMBL/GenBank/DDBJ databases">
        <authorList>
            <person name="Varghese N."/>
            <person name="Submissions S."/>
        </authorList>
    </citation>
    <scope>NUCLEOTIDE SEQUENCE [LARGE SCALE GENOMIC DNA]</scope>
    <source>
        <strain evidence="3">R11H</strain>
    </source>
</reference>
<sequence>MKFSLTNGKTVALIGDPHLGRKFENGVPLHRRGERERKQLTNFQEQLAQDVDIVVSMGDTFDHPAVSNRVVMDVYNAVEAAAVDRTVIIIAGNHDLPRNLTTIGAFEILEALLDGNPNVMIVRKPTLYRGLAIFPWEWDVSAFAQVEAFPSGEAEVALGHWDLQSFGGDDSHICPTAALKAKFGDDLAIYSGHYHLPGDYEVDGHIVHCTGSMEPYSHAEDPDGSLYVTLTLEELEARDDLHDKCVRVLLAEGEELPSDLDCLALTAKRAAKEDTEVGEITLGDFNWSSILAQKLEPLTPEVRGFIEERLSEVIE</sequence>
<dbReference type="EMBL" id="FUYP01000011">
    <property type="protein sequence ID" value="SKB63475.1"/>
    <property type="molecule type" value="Genomic_DNA"/>
</dbReference>
<dbReference type="SUPFAM" id="SSF56300">
    <property type="entry name" value="Metallo-dependent phosphatases"/>
    <property type="match status" value="1"/>
</dbReference>
<accession>A0A1T5CVF1</accession>
<evidence type="ECO:0000313" key="3">
    <source>
        <dbReference type="Proteomes" id="UP000190044"/>
    </source>
</evidence>
<dbReference type="PANTHER" id="PTHR30337">
    <property type="entry name" value="COMPONENT OF ATP-DEPENDENT DSDNA EXONUCLEASE"/>
    <property type="match status" value="1"/>
</dbReference>
<organism evidence="2 3">
    <name type="scientific">Sphingopyxis flava</name>
    <dbReference type="NCBI Taxonomy" id="1507287"/>
    <lineage>
        <taxon>Bacteria</taxon>
        <taxon>Pseudomonadati</taxon>
        <taxon>Pseudomonadota</taxon>
        <taxon>Alphaproteobacteria</taxon>
        <taxon>Sphingomonadales</taxon>
        <taxon>Sphingomonadaceae</taxon>
        <taxon>Sphingopyxis</taxon>
    </lineage>
</organism>
<name>A0A1T5CVF1_9SPHN</name>
<gene>
    <name evidence="2" type="ORF">SAMN06295937_1011163</name>
</gene>
<dbReference type="InterPro" id="IPR029052">
    <property type="entry name" value="Metallo-depent_PP-like"/>
</dbReference>
<feature type="domain" description="Calcineurin-like phosphoesterase" evidence="1">
    <location>
        <begin position="10"/>
        <end position="195"/>
    </location>
</feature>
<keyword evidence="3" id="KW-1185">Reference proteome</keyword>
<protein>
    <submittedName>
        <fullName evidence="2">Calcineurin-like phosphoesterase</fullName>
    </submittedName>
</protein>
<evidence type="ECO:0000259" key="1">
    <source>
        <dbReference type="Pfam" id="PF00149"/>
    </source>
</evidence>
<dbReference type="PANTHER" id="PTHR30337:SF8">
    <property type="entry name" value="BLL4141 PROTEIN"/>
    <property type="match status" value="1"/>
</dbReference>
<dbReference type="RefSeq" id="WP_079638760.1">
    <property type="nucleotide sequence ID" value="NZ_FUYP01000011.1"/>
</dbReference>
<dbReference type="OrthoDB" id="9773856at2"/>
<dbReference type="Pfam" id="PF00149">
    <property type="entry name" value="Metallophos"/>
    <property type="match status" value="1"/>
</dbReference>
<dbReference type="InterPro" id="IPR050535">
    <property type="entry name" value="DNA_Repair-Maintenance_Comp"/>
</dbReference>
<dbReference type="Gene3D" id="3.60.21.10">
    <property type="match status" value="1"/>
</dbReference>
<proteinExistence type="predicted"/>